<dbReference type="EMBL" id="LNYB01000064">
    <property type="protein sequence ID" value="KTC98746.1"/>
    <property type="molecule type" value="Genomic_DNA"/>
</dbReference>
<dbReference type="EMBL" id="UASS01000040">
    <property type="protein sequence ID" value="SPX62789.1"/>
    <property type="molecule type" value="Genomic_DNA"/>
</dbReference>
<accession>A0A0W0TTR5</accession>
<dbReference type="RefSeq" id="WP_058445431.1">
    <property type="nucleotide sequence ID" value="NZ_CAAAHT010000085.1"/>
</dbReference>
<protein>
    <submittedName>
        <fullName evidence="1">Uncharacterized protein</fullName>
    </submittedName>
</protein>
<evidence type="ECO:0000313" key="1">
    <source>
        <dbReference type="EMBL" id="KTC98746.1"/>
    </source>
</evidence>
<dbReference type="Proteomes" id="UP000054698">
    <property type="component" value="Unassembled WGS sequence"/>
</dbReference>
<keyword evidence="3" id="KW-1185">Reference proteome</keyword>
<organism evidence="1 3">
    <name type="scientific">Legionella feeleii</name>
    <dbReference type="NCBI Taxonomy" id="453"/>
    <lineage>
        <taxon>Bacteria</taxon>
        <taxon>Pseudomonadati</taxon>
        <taxon>Pseudomonadota</taxon>
        <taxon>Gammaproteobacteria</taxon>
        <taxon>Legionellales</taxon>
        <taxon>Legionellaceae</taxon>
        <taxon>Legionella</taxon>
    </lineage>
</organism>
<evidence type="ECO:0000313" key="4">
    <source>
        <dbReference type="Proteomes" id="UP000251942"/>
    </source>
</evidence>
<evidence type="ECO:0000313" key="2">
    <source>
        <dbReference type="EMBL" id="SPX62789.1"/>
    </source>
</evidence>
<gene>
    <name evidence="1" type="ORF">Lfee_1496</name>
    <name evidence="2" type="ORF">NCTC12022_03556</name>
</gene>
<dbReference type="PATRIC" id="fig|453.4.peg.1637"/>
<evidence type="ECO:0000313" key="3">
    <source>
        <dbReference type="Proteomes" id="UP000054698"/>
    </source>
</evidence>
<reference evidence="1 3" key="1">
    <citation type="submission" date="2015-11" db="EMBL/GenBank/DDBJ databases">
        <title>Genomic analysis of 38 Legionella species identifies large and diverse effector repertoires.</title>
        <authorList>
            <person name="Burstein D."/>
            <person name="Amaro F."/>
            <person name="Zusman T."/>
            <person name="Lifshitz Z."/>
            <person name="Cohen O."/>
            <person name="Gilbert J.A."/>
            <person name="Pupko T."/>
            <person name="Shuman H.A."/>
            <person name="Segal G."/>
        </authorList>
    </citation>
    <scope>NUCLEOTIDE SEQUENCE [LARGE SCALE GENOMIC DNA]</scope>
    <source>
        <strain evidence="1 3">WO-44C</strain>
    </source>
</reference>
<name>A0A0W0TTR5_9GAMM</name>
<dbReference type="AlphaFoldDB" id="A0A0W0TTR5"/>
<proteinExistence type="predicted"/>
<sequence>MEFLATLLADGPLAQQNIEKQYSNEGHSESTIRRAKNLLKIKSQKKGGPLGDEEQEWGLVITYVHQ</sequence>
<dbReference type="Proteomes" id="UP000251942">
    <property type="component" value="Unassembled WGS sequence"/>
</dbReference>
<reference evidence="2 4" key="2">
    <citation type="submission" date="2018-06" db="EMBL/GenBank/DDBJ databases">
        <authorList>
            <consortium name="Pathogen Informatics"/>
            <person name="Doyle S."/>
        </authorList>
    </citation>
    <scope>NUCLEOTIDE SEQUENCE [LARGE SCALE GENOMIC DNA]</scope>
    <source>
        <strain evidence="2 4">NCTC12022</strain>
    </source>
</reference>